<gene>
    <name evidence="3" type="ORF">C1SCF055_LOCUS25917</name>
</gene>
<reference evidence="4 5" key="2">
    <citation type="submission" date="2024-05" db="EMBL/GenBank/DDBJ databases">
        <authorList>
            <person name="Chen Y."/>
            <person name="Shah S."/>
            <person name="Dougan E. K."/>
            <person name="Thang M."/>
            <person name="Chan C."/>
        </authorList>
    </citation>
    <scope>NUCLEOTIDE SEQUENCE [LARGE SCALE GENOMIC DNA]</scope>
</reference>
<evidence type="ECO:0000313" key="4">
    <source>
        <dbReference type="EMBL" id="CAL4787055.1"/>
    </source>
</evidence>
<dbReference type="InterPro" id="IPR036397">
    <property type="entry name" value="RNaseH_sf"/>
</dbReference>
<dbReference type="SUPFAM" id="SSF53098">
    <property type="entry name" value="Ribonuclease H-like"/>
    <property type="match status" value="1"/>
</dbReference>
<feature type="compositionally biased region" description="Low complexity" evidence="1">
    <location>
        <begin position="651"/>
        <end position="667"/>
    </location>
</feature>
<feature type="region of interest" description="Disordered" evidence="1">
    <location>
        <begin position="327"/>
        <end position="369"/>
    </location>
</feature>
<accession>A0A9P1CZI2</accession>
<dbReference type="Pfam" id="PF07727">
    <property type="entry name" value="RVT_2"/>
    <property type="match status" value="1"/>
</dbReference>
<dbReference type="EMBL" id="CAMXCT010002670">
    <property type="protein sequence ID" value="CAI3999743.1"/>
    <property type="molecule type" value="Genomic_DNA"/>
</dbReference>
<dbReference type="InterPro" id="IPR012337">
    <property type="entry name" value="RNaseH-like_sf"/>
</dbReference>
<keyword evidence="5" id="KW-1185">Reference proteome</keyword>
<dbReference type="GO" id="GO:0015074">
    <property type="term" value="P:DNA integration"/>
    <property type="evidence" value="ECO:0007669"/>
    <property type="project" value="InterPro"/>
</dbReference>
<feature type="region of interest" description="Disordered" evidence="1">
    <location>
        <begin position="2532"/>
        <end position="2574"/>
    </location>
</feature>
<dbReference type="OrthoDB" id="775972at2759"/>
<feature type="compositionally biased region" description="Basic and acidic residues" evidence="1">
    <location>
        <begin position="2538"/>
        <end position="2561"/>
    </location>
</feature>
<dbReference type="InterPro" id="IPR001584">
    <property type="entry name" value="Integrase_cat-core"/>
</dbReference>
<name>A0A9P1CZI2_9DINO</name>
<evidence type="ECO:0000313" key="5">
    <source>
        <dbReference type="Proteomes" id="UP001152797"/>
    </source>
</evidence>
<feature type="region of interest" description="Disordered" evidence="1">
    <location>
        <begin position="1814"/>
        <end position="1837"/>
    </location>
</feature>
<dbReference type="EMBL" id="CAMXCT030002670">
    <property type="protein sequence ID" value="CAL4787055.1"/>
    <property type="molecule type" value="Genomic_DNA"/>
</dbReference>
<dbReference type="Proteomes" id="UP001152797">
    <property type="component" value="Unassembled WGS sequence"/>
</dbReference>
<organism evidence="3">
    <name type="scientific">Cladocopium goreaui</name>
    <dbReference type="NCBI Taxonomy" id="2562237"/>
    <lineage>
        <taxon>Eukaryota</taxon>
        <taxon>Sar</taxon>
        <taxon>Alveolata</taxon>
        <taxon>Dinophyceae</taxon>
        <taxon>Suessiales</taxon>
        <taxon>Symbiodiniaceae</taxon>
        <taxon>Cladocopium</taxon>
    </lineage>
</organism>
<feature type="compositionally biased region" description="Low complexity" evidence="1">
    <location>
        <begin position="168"/>
        <end position="184"/>
    </location>
</feature>
<feature type="domain" description="Integrase catalytic" evidence="2">
    <location>
        <begin position="1357"/>
        <end position="1526"/>
    </location>
</feature>
<feature type="region of interest" description="Disordered" evidence="1">
    <location>
        <begin position="510"/>
        <end position="585"/>
    </location>
</feature>
<proteinExistence type="predicted"/>
<feature type="region of interest" description="Disordered" evidence="1">
    <location>
        <begin position="1705"/>
        <end position="1768"/>
    </location>
</feature>
<feature type="region of interest" description="Disordered" evidence="1">
    <location>
        <begin position="637"/>
        <end position="671"/>
    </location>
</feature>
<feature type="region of interest" description="Disordered" evidence="1">
    <location>
        <begin position="148"/>
        <end position="206"/>
    </location>
</feature>
<feature type="compositionally biased region" description="Pro residues" evidence="1">
    <location>
        <begin position="1743"/>
        <end position="1758"/>
    </location>
</feature>
<dbReference type="InterPro" id="IPR013103">
    <property type="entry name" value="RVT_2"/>
</dbReference>
<feature type="compositionally biased region" description="Basic residues" evidence="1">
    <location>
        <begin position="331"/>
        <end position="341"/>
    </location>
</feature>
<dbReference type="Gene3D" id="3.30.420.10">
    <property type="entry name" value="Ribonuclease H-like superfamily/Ribonuclease H"/>
    <property type="match status" value="1"/>
</dbReference>
<dbReference type="PROSITE" id="PS50994">
    <property type="entry name" value="INTEGRASE"/>
    <property type="match status" value="1"/>
</dbReference>
<feature type="compositionally biased region" description="Polar residues" evidence="1">
    <location>
        <begin position="2562"/>
        <end position="2574"/>
    </location>
</feature>
<evidence type="ECO:0000313" key="3">
    <source>
        <dbReference type="EMBL" id="CAI3999743.1"/>
    </source>
</evidence>
<comment type="caution">
    <text evidence="3">The sequence shown here is derived from an EMBL/GenBank/DDBJ whole genome shotgun (WGS) entry which is preliminary data.</text>
</comment>
<sequence length="2574" mass="290470">MSVLDSLRWHTFSQTHDESASTEGKSGVPRFDGDSARLAEYSFRVRLKQAREKAMAPEELKKLGPLGIRLIDGLRGPALQVARNLAVDKLAGDEGPDYLLQSMQTMLQPRSRQENAGLSEDHKLLIRTAIGGDVTWKKVCEELVAQHSRIHERESRHRQGGLHGGSSKGKYYNKGSNKGYNKGKAPWRSHHAEDEREDTWENASQSLGGYEDYDNAAYYGEDAELYNDDYEDPGYHVFQAMIDEGLDETDQEAIDYASDILQAESEVFYARQKAQETGHYGFWSQGRSYEVRGNLTLEEKKARIQAMKAKTTCRRCGQYGHWGDDAACPKNVRKGGSKSKGPKGATSSTTSTTPSKGGKSGKGKNQDKPRTVYFTVNEYEDDKATASTAYMAIKVEDKSADEMLDEMIKEAQARSQMESMRPDNLPQRLQDEHAVLVAQLSVPGDRWQRSEARMRYLDLYLARYENRQDPEWQDAYQERWSEMVPGHPLFGEQDRQNLVRWAAKAAQGLPKIPELPSAGSGLSDDQRRALRDAERRQVEQEHDLPRGFLEPPPESPSPSGVCQHLRTTKQGSNPHQRQVKCRDRGEVLEKEKLAKAEKMKTEDEQECAHELKDYRGSTSTSWKWTCQKWTCQKCGHVERGSKQPGQSAREAAATPSPASVTPTPTTPLDDEDNQVDEIMNLVGHVLEVQRELGVHVSVQQLDKIYDKCKESVVRLLDQETLTAGVPRGRSYNEVYVGEVPYTKTLIGKLKSCTLKDPELVKYAEYAEKRKEQSSGCEAYAVNFGGDPDGKVLAVLDTGCNNTCHGDRWMARFHQMYGMMPAAEPADGRFKGVGGRVSVTCKRTIPLHMKTLDQEYVPSTITSIELEDSDAPLLLSSGAQKTLGLVIDMGKHTAYSRTLDRELELLDYNGLPAVRLHPGEVRPGSIAMTATVDEAMIDTNDTTEYVIVSDDEETVEEQRREEKRREEMIEEAEVRHMPAVEGSVKVLNKKQKKHLQERTRGLQGCFPLSYMAVHMGFNISSPIDVIYDNRYDLLQKANRDKIDQMIEEDDPFLLSMSPVCGPWSSWQNVNMSKSEELYEKIMADRKSWYPVLKWLAGVVRKRIQKGREIVLENPWPSLLWKLRFMEDLYTEPLIHPVTGEPVELCRLDQCMYVLEGESGLPHQKATGMLLSSGEMKKYLTTRCDRSHEHEPLEGGQRTKRAQQWPEDLCFAIMYGAQEELRKQVLKVGFSMEYEQEEREEQGPLDAINNMDDVSEMPWKRRRIDLHELDREEDYEEHKEDELVAQKERDRRQGWLQTTKDQRVAIRRLHTMMGHCSNQALIRLLRASMADKKVITAAQHFRRPSCDEVKKVEQPRETRPLRPDHQLRFNYEVSIDVFEVHDSRGGRHAILSMVDMATRYHIAVRVGGGGTPSSHVCAEALNLAWITPFGAPTVLVSDQGVHNRGKLNSLLQGHGVEVRRTGVQAAFQLGTGERQGGILKEMIIRAIHNKQLWGAEMISALCAESARTKNVMLNSSGYSPAQWVLGQTPEDATSLTGQSFDANMGAHQKLVDLEEEPPTQETFMLQLLMRQAAKEAFVHVDSCNKVRKALLRKSEIHKKNILELRPSRKRGRELVAEDDELYLEDYIPFAADGDAARHLRPRYEGQAPFVDILDADFPIPDGTNDGVDSGVAANPGQLPQQAEPVVPHDVPVPEPEMDDFEINTPTEIAESIVRPPSILSDLSGQPEMEESPETTDRSEVTSPHPAGPPVALGPPQPPPGLQQASEPTPLTNAMRVSPARLDGDPRAYHSEEEITALKKEKDMIAFLASRRAKQVATRTRRFQKKNPKAGAGREVTYEKEPPDIQEKMRAVREKEWANWQKYTNGKWITEAEFQEMKKKDPKLKAIPTRWVETNKAEIGEPAVMKSRIVVRGDLEDSSKMRTDSPTVSQVMIATTMCLAACRDTDVWAGDISAAFLQGSTMDRILVLKMPKFKVYPEDAPRGWYKNLHQTMIQKGFKAVPHEAAAYSLVNDKGELEGLAIVHVDDLLWTGGAEVGRRVQEVCDVYKFGKVEKNVFKYCGRDVVKDKDGIHITCPNLIDRVRPIYLTTEERKKKEAKITEVHRQQLRSIIGSLAWLARVCRPDLAYAVSKLQSNVHTATFEDIRYANTVIAIAHKTKTAGIHYPLRAFRFEDAVIIGLQDSSFANDHDVNSEGKKLGFRSQSGRLLCLGPPEFKETKQGQLLLLDWHSVTIKRVCRSTLQAEAMSLISGLEEAEHVRMMIHGLCHPQGRDGRQWQIDAMDGRNIQLFTDCRSLEARLQGEEVGDPLLTDHLPANGTTTLAWVNTEKMAADSLTKSMKPKTLTHVMAGLDHKERKVAAQELGQEIRVEVGTLPSKSTSRPVFHSNTLYKEQAAIFKRLLEQDEEELLRTFSEEADVFIDDDDHHNMEKGIVQSKKWSMVAILLNHVGGANVNYCGLTEKIFVEELFPKLKKELGLTYLNLNDNRGLCETQDGVSKLTTFMKQCPRLKTLKLKRSIANEDSKKKLLQEWAKHRRVDSAGLELEDTKPTQRTKKSEDTGKSFGDKAKSWSSMPSESQGDA</sequence>
<feature type="compositionally biased region" description="Basic residues" evidence="1">
    <location>
        <begin position="1814"/>
        <end position="1825"/>
    </location>
</feature>
<feature type="compositionally biased region" description="Low complexity" evidence="1">
    <location>
        <begin position="342"/>
        <end position="357"/>
    </location>
</feature>
<dbReference type="EMBL" id="CAMXCT020002670">
    <property type="protein sequence ID" value="CAL1153118.1"/>
    <property type="molecule type" value="Genomic_DNA"/>
</dbReference>
<evidence type="ECO:0000256" key="1">
    <source>
        <dbReference type="SAM" id="MobiDB-lite"/>
    </source>
</evidence>
<evidence type="ECO:0000259" key="2">
    <source>
        <dbReference type="PROSITE" id="PS50994"/>
    </source>
</evidence>
<feature type="compositionally biased region" description="Basic and acidic residues" evidence="1">
    <location>
        <begin position="524"/>
        <end position="545"/>
    </location>
</feature>
<reference evidence="3" key="1">
    <citation type="submission" date="2022-10" db="EMBL/GenBank/DDBJ databases">
        <authorList>
            <person name="Chen Y."/>
            <person name="Dougan E. K."/>
            <person name="Chan C."/>
            <person name="Rhodes N."/>
            <person name="Thang M."/>
        </authorList>
    </citation>
    <scope>NUCLEOTIDE SEQUENCE</scope>
</reference>
<dbReference type="GO" id="GO:0003676">
    <property type="term" value="F:nucleic acid binding"/>
    <property type="evidence" value="ECO:0007669"/>
    <property type="project" value="InterPro"/>
</dbReference>
<protein>
    <submittedName>
        <fullName evidence="4">Retrovirus-related Pol polyprotein from transposon RE1 (Retro element 1) (AtRE1)</fullName>
    </submittedName>
</protein>